<comment type="similarity">
    <text evidence="1 4">Belongs to the glycosyl hydrolase 28 family.</text>
</comment>
<dbReference type="EMBL" id="CM026433">
    <property type="protein sequence ID" value="KAG0553309.1"/>
    <property type="molecule type" value="Genomic_DNA"/>
</dbReference>
<comment type="caution">
    <text evidence="6">The sequence shown here is derived from an EMBL/GenBank/DDBJ whole genome shotgun (WGS) entry which is preliminary data.</text>
</comment>
<dbReference type="AlphaFoldDB" id="A0A8T0G5F7"/>
<keyword evidence="7" id="KW-1185">Reference proteome</keyword>
<dbReference type="Pfam" id="PF00295">
    <property type="entry name" value="Glyco_hydro_28"/>
    <property type="match status" value="1"/>
</dbReference>
<dbReference type="SUPFAM" id="SSF51126">
    <property type="entry name" value="Pectin lyase-like"/>
    <property type="match status" value="1"/>
</dbReference>
<name>A0A8T0G5F7_CERPU</name>
<proteinExistence type="inferred from homology"/>
<dbReference type="InterPro" id="IPR051801">
    <property type="entry name" value="GH28_Enzymes"/>
</dbReference>
<keyword evidence="5" id="KW-0732">Signal</keyword>
<evidence type="ECO:0000256" key="4">
    <source>
        <dbReference type="RuleBase" id="RU361169"/>
    </source>
</evidence>
<dbReference type="PANTHER" id="PTHR31339">
    <property type="entry name" value="PECTIN LYASE-RELATED"/>
    <property type="match status" value="1"/>
</dbReference>
<dbReference type="InterPro" id="IPR012334">
    <property type="entry name" value="Pectin_lyas_fold"/>
</dbReference>
<evidence type="ECO:0000256" key="5">
    <source>
        <dbReference type="SAM" id="SignalP"/>
    </source>
</evidence>
<feature type="signal peptide" evidence="5">
    <location>
        <begin position="1"/>
        <end position="24"/>
    </location>
</feature>
<protein>
    <submittedName>
        <fullName evidence="6">Uncharacterized protein</fullName>
    </submittedName>
</protein>
<dbReference type="PANTHER" id="PTHR31339:SF0">
    <property type="entry name" value="PECTIN LYASE-LIKE SUPERFAMILY PROTEIN"/>
    <property type="match status" value="1"/>
</dbReference>
<accession>A0A8T0G5F7</accession>
<evidence type="ECO:0000256" key="2">
    <source>
        <dbReference type="ARBA" id="ARBA00022801"/>
    </source>
</evidence>
<evidence type="ECO:0000313" key="7">
    <source>
        <dbReference type="Proteomes" id="UP000822688"/>
    </source>
</evidence>
<dbReference type="GO" id="GO:0005975">
    <property type="term" value="P:carbohydrate metabolic process"/>
    <property type="evidence" value="ECO:0007669"/>
    <property type="project" value="InterPro"/>
</dbReference>
<gene>
    <name evidence="6" type="ORF">KC19_12G001200</name>
</gene>
<feature type="chain" id="PRO_5035918758" evidence="5">
    <location>
        <begin position="25"/>
        <end position="478"/>
    </location>
</feature>
<dbReference type="InterPro" id="IPR000743">
    <property type="entry name" value="Glyco_hydro_28"/>
</dbReference>
<dbReference type="InterPro" id="IPR011050">
    <property type="entry name" value="Pectin_lyase_fold/virulence"/>
</dbReference>
<reference evidence="6" key="1">
    <citation type="submission" date="2020-06" db="EMBL/GenBank/DDBJ databases">
        <title>WGS assembly of Ceratodon purpureus strain R40.</title>
        <authorList>
            <person name="Carey S.B."/>
            <person name="Jenkins J."/>
            <person name="Shu S."/>
            <person name="Lovell J.T."/>
            <person name="Sreedasyam A."/>
            <person name="Maumus F."/>
            <person name="Tiley G.P."/>
            <person name="Fernandez-Pozo N."/>
            <person name="Barry K."/>
            <person name="Chen C."/>
            <person name="Wang M."/>
            <person name="Lipzen A."/>
            <person name="Daum C."/>
            <person name="Saski C.A."/>
            <person name="Payton A.C."/>
            <person name="Mcbreen J.C."/>
            <person name="Conrad R.E."/>
            <person name="Kollar L.M."/>
            <person name="Olsson S."/>
            <person name="Huttunen S."/>
            <person name="Landis J.B."/>
            <person name="Wickett N.J."/>
            <person name="Johnson M.G."/>
            <person name="Rensing S.A."/>
            <person name="Grimwood J."/>
            <person name="Schmutz J."/>
            <person name="Mcdaniel S.F."/>
        </authorList>
    </citation>
    <scope>NUCLEOTIDE SEQUENCE</scope>
    <source>
        <strain evidence="6">R40</strain>
    </source>
</reference>
<keyword evidence="3 4" id="KW-0326">Glycosidase</keyword>
<dbReference type="Gene3D" id="2.160.20.10">
    <property type="entry name" value="Single-stranded right-handed beta-helix, Pectin lyase-like"/>
    <property type="match status" value="1"/>
</dbReference>
<evidence type="ECO:0000256" key="1">
    <source>
        <dbReference type="ARBA" id="ARBA00008834"/>
    </source>
</evidence>
<dbReference type="GO" id="GO:0004650">
    <property type="term" value="F:polygalacturonase activity"/>
    <property type="evidence" value="ECO:0007669"/>
    <property type="project" value="InterPro"/>
</dbReference>
<organism evidence="6 7">
    <name type="scientific">Ceratodon purpureus</name>
    <name type="common">Fire moss</name>
    <name type="synonym">Dicranum purpureum</name>
    <dbReference type="NCBI Taxonomy" id="3225"/>
    <lineage>
        <taxon>Eukaryota</taxon>
        <taxon>Viridiplantae</taxon>
        <taxon>Streptophyta</taxon>
        <taxon>Embryophyta</taxon>
        <taxon>Bryophyta</taxon>
        <taxon>Bryophytina</taxon>
        <taxon>Bryopsida</taxon>
        <taxon>Dicranidae</taxon>
        <taxon>Pseudoditrichales</taxon>
        <taxon>Ditrichaceae</taxon>
        <taxon>Ceratodon</taxon>
    </lineage>
</organism>
<dbReference type="Proteomes" id="UP000822688">
    <property type="component" value="Chromosome 12"/>
</dbReference>
<evidence type="ECO:0000313" key="6">
    <source>
        <dbReference type="EMBL" id="KAG0553309.1"/>
    </source>
</evidence>
<keyword evidence="2 4" id="KW-0378">Hydrolase</keyword>
<evidence type="ECO:0000256" key="3">
    <source>
        <dbReference type="ARBA" id="ARBA00023295"/>
    </source>
</evidence>
<sequence length="478" mass="53043">MESFSTIVVVLASILLIGAESSLAASHPNLEYGPGRLQALNVGEIQDRLVCRVSDFGARGDGIVYDTSAVQSTIDYCAERGGGVVHVPPGTYLTGTIYLKSNITLWVDEGATILGGSNQADFPAQSSRWYTILAEDAENVELTGGGIVAGQGLKFVVEFKEEKNIMVSWNVTGDCVGDECRPRLVGFINCKNVHVWNVFLEEPAYWCLHIVNSDIVSIHNVSIYGDFNSPNNDGIDIESSNNTMIENCHIDTGDDAICPKTEDGPLYNLTVTNCWIRTKSSAVKLGSGSQYDFRNLHFEHLTIVDSHRGLGIQLRDKGNVNNVTYANIKMSTRYYHPSWWGLAEPIYISACNRTPDTAVGSVTYVRYINITIISENGIFLSGLEKSFLKGMEFKNVNMTLVRSTSFPGGYHDYRPGCQGMVAHRMSGLFMEYVEDIWMQKVRVQWKGADVLDWGLPFDFTPSTVHDMHLVDFENTYVD</sequence>